<evidence type="ECO:0000259" key="2">
    <source>
        <dbReference type="PROSITE" id="PS51736"/>
    </source>
</evidence>
<sequence length="548" mass="64170">MYLKSQNSFLAALYMRLSKDDGDKVESDSIRNQRSLLRDFVKQHSDITLVKEYVDDGFSGTNFERPDFQRMLEDARNHKINCIIVKDLSRLGRNYIETGRYLEKIFPVLGIRFIAVNDHYDSADTTNDSDQIIVPFKNLVNDAYCRDISIKIRSQLDIKRKKGQFIGNYAGYGYFKDPKDKNHLVIDEYAAEIVRMIFNMKIDGYSAKNIAARLNEMGVLIPAEYKRACGFNYSSGFMAGKKPKWDVSSVLRILKNELYTGTMVQGKTRKINYKVNVRQKIEPENWIRVEGTHEPIVSKEIFECVQKLMELDTRTSPEEESIYEFSGLLRCGDCGQNLVRRTTTKKGKKYFYYHCSTYKRKEGCSSHNISDIKLRKAVLEAIRSQVALIVKADEIIAQIENLPQQQFGVKILDTQMKTFHKEIQKYEELKANLYQDMVDKIISREEYRELKQNFFKKIENAKVSMKGLEEKKKRMLSNEMRTQQWVTEFKQYRNIKSLDRKTVVMLIDRIVVYSTDRIEIHFNYEDEITEFVKYAFANGDLLRKVGEL</sequence>
<dbReference type="InterPro" id="IPR011109">
    <property type="entry name" value="DNA_bind_recombinase_dom"/>
</dbReference>
<dbReference type="Gene3D" id="3.90.1750.20">
    <property type="entry name" value="Putative Large Serine Recombinase, Chain B, Domain 2"/>
    <property type="match status" value="1"/>
</dbReference>
<dbReference type="PROSITE" id="PS51736">
    <property type="entry name" value="RECOMBINASES_3"/>
    <property type="match status" value="1"/>
</dbReference>
<name>A0A415U4K4_9FIRM</name>
<dbReference type="PANTHER" id="PTHR30461">
    <property type="entry name" value="DNA-INVERTASE FROM LAMBDOID PROPHAGE"/>
    <property type="match status" value="1"/>
</dbReference>
<evidence type="ECO:0000313" key="4">
    <source>
        <dbReference type="EMBL" id="RHN13058.1"/>
    </source>
</evidence>
<dbReference type="RefSeq" id="WP_118486050.1">
    <property type="nucleotide sequence ID" value="NZ_QRQO01000020.1"/>
</dbReference>
<dbReference type="InterPro" id="IPR038109">
    <property type="entry name" value="DNA_bind_recomb_sf"/>
</dbReference>
<dbReference type="Proteomes" id="UP000283700">
    <property type="component" value="Unassembled WGS sequence"/>
</dbReference>
<evidence type="ECO:0000256" key="1">
    <source>
        <dbReference type="SAM" id="Coils"/>
    </source>
</evidence>
<keyword evidence="1" id="KW-0175">Coiled coil</keyword>
<accession>A0A415U4K4</accession>
<dbReference type="Gene3D" id="3.40.50.1390">
    <property type="entry name" value="Resolvase, N-terminal catalytic domain"/>
    <property type="match status" value="1"/>
</dbReference>
<organism evidence="4 5">
    <name type="scientific">Anaerobutyricum hallii</name>
    <dbReference type="NCBI Taxonomy" id="39488"/>
    <lineage>
        <taxon>Bacteria</taxon>
        <taxon>Bacillati</taxon>
        <taxon>Bacillota</taxon>
        <taxon>Clostridia</taxon>
        <taxon>Lachnospirales</taxon>
        <taxon>Lachnospiraceae</taxon>
        <taxon>Anaerobutyricum</taxon>
    </lineage>
</organism>
<proteinExistence type="predicted"/>
<evidence type="ECO:0000259" key="3">
    <source>
        <dbReference type="PROSITE" id="PS51737"/>
    </source>
</evidence>
<dbReference type="PANTHER" id="PTHR30461:SF23">
    <property type="entry name" value="DNA RECOMBINASE-RELATED"/>
    <property type="match status" value="1"/>
</dbReference>
<protein>
    <submittedName>
        <fullName evidence="4">DUF4368 domain-containing protein</fullName>
    </submittedName>
</protein>
<dbReference type="InterPro" id="IPR006119">
    <property type="entry name" value="Resolv_N"/>
</dbReference>
<dbReference type="InterPro" id="IPR050639">
    <property type="entry name" value="SSR_resolvase"/>
</dbReference>
<dbReference type="PROSITE" id="PS51737">
    <property type="entry name" value="RECOMBINASE_DNA_BIND"/>
    <property type="match status" value="1"/>
</dbReference>
<dbReference type="Pfam" id="PF07508">
    <property type="entry name" value="Recombinase"/>
    <property type="match status" value="1"/>
</dbReference>
<reference evidence="4 5" key="1">
    <citation type="submission" date="2018-08" db="EMBL/GenBank/DDBJ databases">
        <title>A genome reference for cultivated species of the human gut microbiota.</title>
        <authorList>
            <person name="Zou Y."/>
            <person name="Xue W."/>
            <person name="Luo G."/>
        </authorList>
    </citation>
    <scope>NUCLEOTIDE SEQUENCE [LARGE SCALE GENOMIC DNA]</scope>
    <source>
        <strain evidence="4 5">AF31-17AC</strain>
    </source>
</reference>
<dbReference type="AlphaFoldDB" id="A0A415U4K4"/>
<dbReference type="EMBL" id="QRQO01000020">
    <property type="protein sequence ID" value="RHN13058.1"/>
    <property type="molecule type" value="Genomic_DNA"/>
</dbReference>
<dbReference type="SUPFAM" id="SSF53041">
    <property type="entry name" value="Resolvase-like"/>
    <property type="match status" value="1"/>
</dbReference>
<gene>
    <name evidence="4" type="ORF">DWZ29_08375</name>
</gene>
<dbReference type="InterPro" id="IPR025827">
    <property type="entry name" value="Zn_ribbon_recom_dom"/>
</dbReference>
<dbReference type="GO" id="GO:0000150">
    <property type="term" value="F:DNA strand exchange activity"/>
    <property type="evidence" value="ECO:0007669"/>
    <property type="project" value="InterPro"/>
</dbReference>
<dbReference type="InterPro" id="IPR025378">
    <property type="entry name" value="DUF4368"/>
</dbReference>
<dbReference type="GO" id="GO:0003677">
    <property type="term" value="F:DNA binding"/>
    <property type="evidence" value="ECO:0007669"/>
    <property type="project" value="InterPro"/>
</dbReference>
<feature type="coiled-coil region" evidence="1">
    <location>
        <begin position="416"/>
        <end position="478"/>
    </location>
</feature>
<dbReference type="Pfam" id="PF14287">
    <property type="entry name" value="DUF4368"/>
    <property type="match status" value="1"/>
</dbReference>
<feature type="domain" description="Resolvase/invertase-type recombinase catalytic" evidence="2">
    <location>
        <begin position="10"/>
        <end position="163"/>
    </location>
</feature>
<dbReference type="SMART" id="SM00857">
    <property type="entry name" value="Resolvase"/>
    <property type="match status" value="1"/>
</dbReference>
<dbReference type="InterPro" id="IPR036162">
    <property type="entry name" value="Resolvase-like_N_sf"/>
</dbReference>
<evidence type="ECO:0000313" key="5">
    <source>
        <dbReference type="Proteomes" id="UP000283700"/>
    </source>
</evidence>
<comment type="caution">
    <text evidence="4">The sequence shown here is derived from an EMBL/GenBank/DDBJ whole genome shotgun (WGS) entry which is preliminary data.</text>
</comment>
<dbReference type="Pfam" id="PF00239">
    <property type="entry name" value="Resolvase"/>
    <property type="match status" value="1"/>
</dbReference>
<feature type="domain" description="Recombinase" evidence="3">
    <location>
        <begin position="171"/>
        <end position="315"/>
    </location>
</feature>
<dbReference type="Pfam" id="PF13408">
    <property type="entry name" value="Zn_ribbon_recom"/>
    <property type="match status" value="1"/>
</dbReference>